<dbReference type="InterPro" id="IPR012902">
    <property type="entry name" value="N_methyl_site"/>
</dbReference>
<gene>
    <name evidence="2" type="primary">pilV</name>
    <name evidence="2" type="ORF">PTRA_a1783</name>
</gene>
<dbReference type="NCBIfam" id="TIGR02532">
    <property type="entry name" value="IV_pilin_GFxxxE"/>
    <property type="match status" value="1"/>
</dbReference>
<dbReference type="Pfam" id="PF07963">
    <property type="entry name" value="N_methyl"/>
    <property type="match status" value="1"/>
</dbReference>
<evidence type="ECO:0000313" key="3">
    <source>
        <dbReference type="Proteomes" id="UP000065261"/>
    </source>
</evidence>
<evidence type="ECO:0000256" key="1">
    <source>
        <dbReference type="SAM" id="Phobius"/>
    </source>
</evidence>
<dbReference type="RefSeq" id="WP_058373323.1">
    <property type="nucleotide sequence ID" value="NZ_CP011034.1"/>
</dbReference>
<proteinExistence type="predicted"/>
<feature type="transmembrane region" description="Helical" evidence="1">
    <location>
        <begin position="12"/>
        <end position="33"/>
    </location>
</feature>
<keyword evidence="1" id="KW-0812">Transmembrane</keyword>
<organism evidence="2">
    <name type="scientific">Pseudoalteromonas translucida KMM 520</name>
    <dbReference type="NCBI Taxonomy" id="1315283"/>
    <lineage>
        <taxon>Bacteria</taxon>
        <taxon>Pseudomonadati</taxon>
        <taxon>Pseudomonadota</taxon>
        <taxon>Gammaproteobacteria</taxon>
        <taxon>Alteromonadales</taxon>
        <taxon>Pseudoalteromonadaceae</taxon>
        <taxon>Pseudoalteromonas</taxon>
    </lineage>
</organism>
<dbReference type="KEGG" id="ptn:PTRA_a1783"/>
<reference evidence="2 3" key="1">
    <citation type="submission" date="2015-03" db="EMBL/GenBank/DDBJ databases">
        <authorList>
            <person name="Murphy D."/>
        </authorList>
    </citation>
    <scope>NUCLEOTIDE SEQUENCE [LARGE SCALE GENOMIC DNA]</scope>
    <source>
        <strain evidence="2 3">KMM 520</strain>
    </source>
</reference>
<keyword evidence="1" id="KW-0472">Membrane</keyword>
<evidence type="ECO:0000313" key="2">
    <source>
        <dbReference type="EMBL" id="ALS32944.1"/>
    </source>
</evidence>
<dbReference type="PROSITE" id="PS00409">
    <property type="entry name" value="PROKAR_NTER_METHYL"/>
    <property type="match status" value="1"/>
</dbReference>
<protein>
    <submittedName>
        <fullName evidence="2">Type IV pilus assembly protein PilV</fullName>
    </submittedName>
</protein>
<dbReference type="AlphaFoldDB" id="A0A0U2VEG4"/>
<keyword evidence="1" id="KW-1133">Transmembrane helix</keyword>
<dbReference type="PATRIC" id="fig|1315283.4.peg.1538"/>
<name>A0A0U2VEG4_9GAMM</name>
<dbReference type="OrthoDB" id="5768437at2"/>
<dbReference type="Proteomes" id="UP000065261">
    <property type="component" value="Chromosome I"/>
</dbReference>
<dbReference type="EMBL" id="CP011034">
    <property type="protein sequence ID" value="ALS32944.1"/>
    <property type="molecule type" value="Genomic_DNA"/>
</dbReference>
<sequence>MLRKYNEGFSLLEVMIAMVIASVGLLGLATAQLKSLQYITNSFNYTVSIIQANNVLERIWPHLCELQQTNPSLYNESDFRAYLAPQISAYTLTLPANFSNDLTVEIAWQDQRLTDNLENRVALSGSFPTLPAGCTP</sequence>
<accession>A0A0U2VEG4</accession>